<evidence type="ECO:0000313" key="3">
    <source>
        <dbReference type="WormBase" id="ZK185.3"/>
    </source>
</evidence>
<dbReference type="AlphaFoldDB" id="O44195"/>
<dbReference type="PaxDb" id="6239-ZK185.3"/>
<name>O44195_CAEEL</name>
<keyword evidence="2" id="KW-1185">Reference proteome</keyword>
<reference evidence="1 2" key="1">
    <citation type="journal article" date="1998" name="Science">
        <title>Genome sequence of the nematode C. elegans: a platform for investigating biology.</title>
        <authorList>
            <consortium name="The C. elegans sequencing consortium"/>
            <person name="Sulson J.E."/>
            <person name="Waterston R."/>
        </authorList>
    </citation>
    <scope>NUCLEOTIDE SEQUENCE [LARGE SCALE GENOMIC DNA]</scope>
    <source>
        <strain evidence="1 2">Bristol N2</strain>
    </source>
</reference>
<dbReference type="eggNOG" id="ENOG502SFZ1">
    <property type="taxonomic scope" value="Eukaryota"/>
</dbReference>
<dbReference type="PIR" id="T32563">
    <property type="entry name" value="T32563"/>
</dbReference>
<dbReference type="InParanoid" id="O44195"/>
<dbReference type="HOGENOM" id="CLU_953890_0_0_1"/>
<dbReference type="STRING" id="6239.ZK185.3.1"/>
<dbReference type="PANTHER" id="PTHR20958">
    <property type="entry name" value="GLYCINE N-ACYLTRANSFERASE-LIKE PROTEIN"/>
    <property type="match status" value="1"/>
</dbReference>
<accession>O44195</accession>
<dbReference type="AGR" id="WB:WBGene00022683"/>
<evidence type="ECO:0007829" key="4">
    <source>
        <dbReference type="PeptideAtlas" id="O44195"/>
    </source>
</evidence>
<dbReference type="InterPro" id="IPR016181">
    <property type="entry name" value="Acyl_CoA_acyltransferase"/>
</dbReference>
<dbReference type="EMBL" id="BX284604">
    <property type="protein sequence ID" value="CCD70161.1"/>
    <property type="molecule type" value="Genomic_DNA"/>
</dbReference>
<dbReference type="Proteomes" id="UP000001940">
    <property type="component" value="Chromosome IV"/>
</dbReference>
<dbReference type="OMA" id="VAFEMVG"/>
<sequence length="293" mass="33731">MFAKLSVHQLRDLLPFFTSHPKFALFANAVKFEIEKRLPNHPCDFYSYQKSEENAKYFYCFRHNRLPDSCRPILMIGSVQTTVNGDDVICGLEQIKNSEPEFENIILLVASTELAKLANKYLTTCCNIRENYNVPCNNFYLPITVCPEIQEKVDGITLPVSFSIGSTRLEDAEIVNSTWKFATPEDILQQKEKIQRLPTACIFHEEKPIAFEMIGLHGQLSHQYTMPGYRNRGFGAIIENSIVSKCFREGITPVKSVELSNEPVLKRSLEHPLWEIVKDENGDKVIFDYIEYY</sequence>
<dbReference type="SMR" id="O44195"/>
<proteinExistence type="evidence at protein level"/>
<evidence type="ECO:0000313" key="2">
    <source>
        <dbReference type="Proteomes" id="UP000001940"/>
    </source>
</evidence>
<dbReference type="InterPro" id="IPR053225">
    <property type="entry name" value="Acyl-CoA_N-acyltransferase"/>
</dbReference>
<dbReference type="Bgee" id="WBGene00022683">
    <property type="expression patterns" value="Expressed in embryo and 4 other cell types or tissues"/>
</dbReference>
<protein>
    <submittedName>
        <fullName evidence="1">Glycine N-acyltransferase-like protein</fullName>
    </submittedName>
</protein>
<dbReference type="PeptideAtlas" id="O44195"/>
<dbReference type="WormBase" id="ZK185.3">
    <property type="protein sequence ID" value="CE31748"/>
    <property type="gene ID" value="WBGene00022683"/>
</dbReference>
<keyword evidence="4" id="KW-1267">Proteomics identification</keyword>
<dbReference type="PANTHER" id="PTHR20958:SF6">
    <property type="entry name" value="GLYCINE N-ACYLTRANSFERASE-LIKE PROTEIN"/>
    <property type="match status" value="1"/>
</dbReference>
<organism evidence="1 2">
    <name type="scientific">Caenorhabditis elegans</name>
    <dbReference type="NCBI Taxonomy" id="6239"/>
    <lineage>
        <taxon>Eukaryota</taxon>
        <taxon>Metazoa</taxon>
        <taxon>Ecdysozoa</taxon>
        <taxon>Nematoda</taxon>
        <taxon>Chromadorea</taxon>
        <taxon>Rhabditida</taxon>
        <taxon>Rhabditina</taxon>
        <taxon>Rhabditomorpha</taxon>
        <taxon>Rhabditoidea</taxon>
        <taxon>Rhabditidae</taxon>
        <taxon>Peloderinae</taxon>
        <taxon>Caenorhabditis</taxon>
    </lineage>
</organism>
<evidence type="ECO:0000313" key="1">
    <source>
        <dbReference type="EMBL" id="CCD70161.1"/>
    </source>
</evidence>
<dbReference type="OrthoDB" id="61870at2759"/>
<dbReference type="UCSC" id="ZK185.3">
    <property type="organism name" value="c. elegans"/>
</dbReference>
<dbReference type="PhylomeDB" id="O44195"/>
<dbReference type="SUPFAM" id="SSF55729">
    <property type="entry name" value="Acyl-CoA N-acyltransferases (Nat)"/>
    <property type="match status" value="1"/>
</dbReference>
<dbReference type="Gene3D" id="3.40.630.30">
    <property type="match status" value="1"/>
</dbReference>
<gene>
    <name evidence="1" type="ORF">CELE_ZK185.3</name>
    <name evidence="1 3" type="ORF">ZK185.3</name>
</gene>